<keyword evidence="3 6" id="KW-0732">Signal</keyword>
<dbReference type="InterPro" id="IPR021971">
    <property type="entry name" value="Salp15"/>
</dbReference>
<dbReference type="EMBL" id="GANP01001664">
    <property type="protein sequence ID" value="JAB82804.1"/>
    <property type="molecule type" value="mRNA"/>
</dbReference>
<evidence type="ECO:0000256" key="3">
    <source>
        <dbReference type="ARBA" id="ARBA00022729"/>
    </source>
</evidence>
<feature type="chain" id="PRO_5004736421" evidence="6">
    <location>
        <begin position="23"/>
        <end position="112"/>
    </location>
</feature>
<accession>V5HW11</accession>
<evidence type="ECO:0000256" key="4">
    <source>
        <dbReference type="ARBA" id="ARBA00023180"/>
    </source>
</evidence>
<evidence type="ECO:0000313" key="7">
    <source>
        <dbReference type="EMBL" id="JAB82804.1"/>
    </source>
</evidence>
<protein>
    <submittedName>
        <fullName evidence="7">Putative secreted protein</fullName>
    </submittedName>
</protein>
<comment type="similarity">
    <text evidence="5">Belongs to the salp15 family.</text>
</comment>
<dbReference type="AlphaFoldDB" id="V5HW11"/>
<evidence type="ECO:0000256" key="6">
    <source>
        <dbReference type="SAM" id="SignalP"/>
    </source>
</evidence>
<feature type="signal peptide" evidence="6">
    <location>
        <begin position="1"/>
        <end position="22"/>
    </location>
</feature>
<name>V5HW11_IXORI</name>
<dbReference type="Pfam" id="PF12115">
    <property type="entry name" value="Salp15"/>
    <property type="match status" value="1"/>
</dbReference>
<keyword evidence="2" id="KW-0964">Secreted</keyword>
<comment type="subcellular location">
    <subcellularLocation>
        <location evidence="1">Secreted</location>
    </subcellularLocation>
</comment>
<dbReference type="GO" id="GO:0005576">
    <property type="term" value="C:extracellular region"/>
    <property type="evidence" value="ECO:0007669"/>
    <property type="project" value="UniProtKB-SubCell"/>
</dbReference>
<evidence type="ECO:0000256" key="5">
    <source>
        <dbReference type="ARBA" id="ARBA00034321"/>
    </source>
</evidence>
<evidence type="ECO:0000256" key="2">
    <source>
        <dbReference type="ARBA" id="ARBA00022525"/>
    </source>
</evidence>
<organism evidence="7">
    <name type="scientific">Ixodes ricinus</name>
    <name type="common">Common tick</name>
    <name type="synonym">Acarus ricinus</name>
    <dbReference type="NCBI Taxonomy" id="34613"/>
    <lineage>
        <taxon>Eukaryota</taxon>
        <taxon>Metazoa</taxon>
        <taxon>Ecdysozoa</taxon>
        <taxon>Arthropoda</taxon>
        <taxon>Chelicerata</taxon>
        <taxon>Arachnida</taxon>
        <taxon>Acari</taxon>
        <taxon>Parasitiformes</taxon>
        <taxon>Ixodida</taxon>
        <taxon>Ixodoidea</taxon>
        <taxon>Ixodidae</taxon>
        <taxon>Ixodinae</taxon>
        <taxon>Ixodes</taxon>
    </lineage>
</organism>
<evidence type="ECO:0000256" key="1">
    <source>
        <dbReference type="ARBA" id="ARBA00004613"/>
    </source>
</evidence>
<reference evidence="7" key="1">
    <citation type="journal article" date="2015" name="Sci. Rep.">
        <title>Tissue- and time-dependent transcription in Ixodes ricinus salivary glands and midguts when blood feeding on the vertebrate host.</title>
        <authorList>
            <person name="Kotsyfakis M."/>
            <person name="Schwarz A."/>
            <person name="Erhart J."/>
            <person name="Ribeiro J.M."/>
        </authorList>
    </citation>
    <scope>NUCLEOTIDE SEQUENCE</scope>
    <source>
        <tissue evidence="7">Salivary gland and midgut</tissue>
    </source>
</reference>
<proteinExistence type="evidence at transcript level"/>
<keyword evidence="4" id="KW-0325">Glycoprotein</keyword>
<sequence length="112" mass="12147">MIRMMILPFSVVLLSALGYLHAAQPKQDADDCSPGLGDYITKVCSSSGMTFTEFSVCTYTCQKPPSGSQTYWSKRNLPDGLPCGKCRQCCGGTCTRVQFNFGNPLSLKSCAK</sequence>